<dbReference type="eggNOG" id="COG3847">
    <property type="taxonomic scope" value="Bacteria"/>
</dbReference>
<evidence type="ECO:0000313" key="3">
    <source>
        <dbReference type="Proteomes" id="UP000000483"/>
    </source>
</evidence>
<evidence type="ECO:0000313" key="2">
    <source>
        <dbReference type="EMBL" id="AEB08671.1"/>
    </source>
</evidence>
<name>F2NFB6_DESAR</name>
<organism evidence="2 3">
    <name type="scientific">Desulfobacca acetoxidans (strain ATCC 700848 / DSM 11109 / ASRB2)</name>
    <dbReference type="NCBI Taxonomy" id="880072"/>
    <lineage>
        <taxon>Bacteria</taxon>
        <taxon>Pseudomonadati</taxon>
        <taxon>Thermodesulfobacteriota</taxon>
        <taxon>Desulfobaccia</taxon>
        <taxon>Desulfobaccales</taxon>
        <taxon>Desulfobaccaceae</taxon>
        <taxon>Desulfobacca</taxon>
    </lineage>
</organism>
<dbReference type="AlphaFoldDB" id="F2NFB6"/>
<feature type="transmembrane region" description="Helical" evidence="1">
    <location>
        <begin position="20"/>
        <end position="38"/>
    </location>
</feature>
<dbReference type="Pfam" id="PF04964">
    <property type="entry name" value="Flp_Fap"/>
    <property type="match status" value="1"/>
</dbReference>
<dbReference type="HOGENOM" id="CLU_171854_5_0_7"/>
<keyword evidence="1" id="KW-0472">Membrane</keyword>
<dbReference type="RefSeq" id="WP_013705784.1">
    <property type="nucleotide sequence ID" value="NC_015388.1"/>
</dbReference>
<evidence type="ECO:0000256" key="1">
    <source>
        <dbReference type="SAM" id="Phobius"/>
    </source>
</evidence>
<proteinExistence type="predicted"/>
<accession>F2NFB6</accession>
<gene>
    <name evidence="2" type="ordered locus">Desac_0792</name>
</gene>
<keyword evidence="1" id="KW-0812">Transmembrane</keyword>
<keyword evidence="1" id="KW-1133">Transmembrane helix</keyword>
<dbReference type="InterPro" id="IPR007047">
    <property type="entry name" value="Flp_Fap"/>
</dbReference>
<dbReference type="EMBL" id="CP002629">
    <property type="protein sequence ID" value="AEB08671.1"/>
    <property type="molecule type" value="Genomic_DNA"/>
</dbReference>
<dbReference type="KEGG" id="dao:Desac_0792"/>
<sequence length="65" mass="6820">MTGLLISLWRDEAGATAIEYGLIVGIMAATLITALGTFSEKLESLFSAINTKLSEAESKVKGEGT</sequence>
<keyword evidence="3" id="KW-1185">Reference proteome</keyword>
<dbReference type="STRING" id="880072.Desac_0792"/>
<dbReference type="OrthoDB" id="5525128at2"/>
<reference evidence="2 3" key="1">
    <citation type="journal article" date="2011" name="Stand. Genomic Sci.">
        <title>Complete genome sequence of the acetate-degrading sulfate reducer Desulfobacca acetoxidans type strain (ASRB2).</title>
        <authorList>
            <person name="Goker M."/>
            <person name="Teshima H."/>
            <person name="Lapidus A."/>
            <person name="Nolan M."/>
            <person name="Lucas S."/>
            <person name="Hammon N."/>
            <person name="Deshpande S."/>
            <person name="Cheng J.F."/>
            <person name="Tapia R."/>
            <person name="Han C."/>
            <person name="Goodwin L."/>
            <person name="Pitluck S."/>
            <person name="Huntemann M."/>
            <person name="Liolios K."/>
            <person name="Ivanova N."/>
            <person name="Pagani I."/>
            <person name="Mavromatis K."/>
            <person name="Ovchinikova G."/>
            <person name="Pati A."/>
            <person name="Chen A."/>
            <person name="Palaniappan K."/>
            <person name="Land M."/>
            <person name="Hauser L."/>
            <person name="Brambilla E.M."/>
            <person name="Rohde M."/>
            <person name="Spring S."/>
            <person name="Detter J.C."/>
            <person name="Woyke T."/>
            <person name="Bristow J."/>
            <person name="Eisen J.A."/>
            <person name="Markowitz V."/>
            <person name="Hugenholtz P."/>
            <person name="Kyrpides N.C."/>
            <person name="Klenk H.P."/>
        </authorList>
    </citation>
    <scope>NUCLEOTIDE SEQUENCE [LARGE SCALE GENOMIC DNA]</scope>
    <source>
        <strain evidence="3">ATCC 700848 / DSM 11109 / ASRB2</strain>
    </source>
</reference>
<dbReference type="Proteomes" id="UP000000483">
    <property type="component" value="Chromosome"/>
</dbReference>
<reference evidence="3" key="2">
    <citation type="submission" date="2011-03" db="EMBL/GenBank/DDBJ databases">
        <title>The complete genome of Desulfobacca acetoxidans DSM 11109.</title>
        <authorList>
            <consortium name="US DOE Joint Genome Institute (JGI-PGF)"/>
            <person name="Lucas S."/>
            <person name="Copeland A."/>
            <person name="Lapidus A."/>
            <person name="Bruce D."/>
            <person name="Goodwin L."/>
            <person name="Pitluck S."/>
            <person name="Peters L."/>
            <person name="Kyrpides N."/>
            <person name="Mavromatis K."/>
            <person name="Ivanova N."/>
            <person name="Ovchinnikova G."/>
            <person name="Teshima H."/>
            <person name="Detter J.C."/>
            <person name="Han C."/>
            <person name="Land M."/>
            <person name="Hauser L."/>
            <person name="Markowitz V."/>
            <person name="Cheng J.-F."/>
            <person name="Hugenholtz P."/>
            <person name="Woyke T."/>
            <person name="Wu D."/>
            <person name="Spring S."/>
            <person name="Schueler E."/>
            <person name="Brambilla E."/>
            <person name="Klenk H.-P."/>
            <person name="Eisen J.A."/>
        </authorList>
    </citation>
    <scope>NUCLEOTIDE SEQUENCE [LARGE SCALE GENOMIC DNA]</scope>
    <source>
        <strain evidence="3">ATCC 700848 / DSM 11109 / ASRB2</strain>
    </source>
</reference>
<protein>
    <submittedName>
        <fullName evidence="2">Flp/Fap pilin component</fullName>
    </submittedName>
</protein>